<reference evidence="1 2" key="1">
    <citation type="journal article" date="2014" name="BMC Genomics">
        <title>Comparison of environmental and isolate Sulfobacillus genomes reveals diverse carbon, sulfur, nitrogen, and hydrogen metabolisms.</title>
        <authorList>
            <person name="Justice N.B."/>
            <person name="Norman A."/>
            <person name="Brown C.T."/>
            <person name="Singh A."/>
            <person name="Thomas B.C."/>
            <person name="Banfield J.F."/>
        </authorList>
    </citation>
    <scope>NUCLEOTIDE SEQUENCE [LARGE SCALE GENOMIC DNA]</scope>
    <source>
        <strain evidence="1">AMDSBA4</strain>
    </source>
</reference>
<keyword evidence="1" id="KW-0413">Isomerase</keyword>
<feature type="non-terminal residue" evidence="1">
    <location>
        <position position="1"/>
    </location>
</feature>
<dbReference type="Proteomes" id="UP000242972">
    <property type="component" value="Unassembled WGS sequence"/>
</dbReference>
<comment type="caution">
    <text evidence="1">The sequence shown here is derived from an EMBL/GenBank/DDBJ whole genome shotgun (WGS) entry which is preliminary data.</text>
</comment>
<sequence>NMVSLVAMTEDSAEGVNAYLAHRDPNWRHQ</sequence>
<dbReference type="Gene3D" id="1.10.12.10">
    <property type="entry name" value="Lyase 2-enoyl-coa Hydratase, Chain A, domain 2"/>
    <property type="match status" value="1"/>
</dbReference>
<organism evidence="1 2">
    <name type="scientific">Sulfobacillus benefaciens</name>
    <dbReference type="NCBI Taxonomy" id="453960"/>
    <lineage>
        <taxon>Bacteria</taxon>
        <taxon>Bacillati</taxon>
        <taxon>Bacillota</taxon>
        <taxon>Clostridia</taxon>
        <taxon>Eubacteriales</taxon>
        <taxon>Clostridiales Family XVII. Incertae Sedis</taxon>
        <taxon>Sulfobacillus</taxon>
    </lineage>
</organism>
<dbReference type="GO" id="GO:0016853">
    <property type="term" value="F:isomerase activity"/>
    <property type="evidence" value="ECO:0007669"/>
    <property type="project" value="UniProtKB-KW"/>
</dbReference>
<name>A0A2T2XA62_9FIRM</name>
<dbReference type="EMBL" id="PXYW01000064">
    <property type="protein sequence ID" value="PSR31380.1"/>
    <property type="molecule type" value="Genomic_DNA"/>
</dbReference>
<dbReference type="AlphaFoldDB" id="A0A2T2XA62"/>
<proteinExistence type="predicted"/>
<gene>
    <name evidence="1" type="ORF">C7B46_16850</name>
</gene>
<evidence type="ECO:0000313" key="1">
    <source>
        <dbReference type="EMBL" id="PSR31380.1"/>
    </source>
</evidence>
<dbReference type="InterPro" id="IPR014748">
    <property type="entry name" value="Enoyl-CoA_hydra_C"/>
</dbReference>
<protein>
    <submittedName>
        <fullName evidence="1">Enoyl-CoA hydratase/isomerase family protein</fullName>
    </submittedName>
</protein>
<accession>A0A2T2XA62</accession>
<evidence type="ECO:0000313" key="2">
    <source>
        <dbReference type="Proteomes" id="UP000242972"/>
    </source>
</evidence>